<name>A0A2A4YTA2_9PROT</name>
<reference key="1">
    <citation type="submission" date="2017-08" db="EMBL/GenBank/DDBJ databases">
        <title>A dynamic microbial community with high functional redundancy inhabits the cold, oxic subseafloor aquifer.</title>
        <authorList>
            <person name="Tully B.J."/>
            <person name="Wheat C.G."/>
            <person name="Glazer B.T."/>
            <person name="Huber J.A."/>
        </authorList>
    </citation>
    <scope>NUCLEOTIDE SEQUENCE [LARGE SCALE GENOMIC DNA]</scope>
</reference>
<feature type="domain" description="NAD-dependent epimerase/dehydratase" evidence="1">
    <location>
        <begin position="6"/>
        <end position="216"/>
    </location>
</feature>
<gene>
    <name evidence="2" type="ORF">COB13_14795</name>
</gene>
<dbReference type="SUPFAM" id="SSF51735">
    <property type="entry name" value="NAD(P)-binding Rossmann-fold domains"/>
    <property type="match status" value="1"/>
</dbReference>
<evidence type="ECO:0000259" key="1">
    <source>
        <dbReference type="Pfam" id="PF01370"/>
    </source>
</evidence>
<protein>
    <recommendedName>
        <fullName evidence="1">NAD-dependent epimerase/dehydratase domain-containing protein</fullName>
    </recommendedName>
</protein>
<dbReference type="PANTHER" id="PTHR48079">
    <property type="entry name" value="PROTEIN YEEZ"/>
    <property type="match status" value="1"/>
</dbReference>
<dbReference type="InterPro" id="IPR051783">
    <property type="entry name" value="NAD(P)-dependent_oxidoreduct"/>
</dbReference>
<dbReference type="AlphaFoldDB" id="A0A2A4YTA2"/>
<sequence>MKIFTLGATGFIGSAVINILLAHQHEVIALAHHQKAKKALKAKGIKTVNGDLRAPESWVDHIFEADAVIHVASTFTDDMGDIDKNLLKIMQSCAIKKRKKIKLIYTGGCWLYGQTGNHVVTETDAFNPIAPFKWSVETINFIQNSPTFEATIIHPAMVYDRDGGTLDRFITLAKTNQQIEVWGSLATRWPVVHRQDLAQAYRLAVESQQTGQSYNVSGQDGVSVGDMVSALEKRFTLTLPTKIRSPQDAVETLGEWAIGYTLDQQMSAHKIKQALDWQPQFTDMIKQIS</sequence>
<dbReference type="InterPro" id="IPR036291">
    <property type="entry name" value="NAD(P)-bd_dom_sf"/>
</dbReference>
<reference evidence="2" key="2">
    <citation type="journal article" date="2018" name="ISME J.">
        <title>A dynamic microbial community with high functional redundancy inhabits the cold, oxic subseafloor aquifer.</title>
        <authorList>
            <person name="Tully B.J."/>
            <person name="Wheat C.G."/>
            <person name="Glazer B.T."/>
            <person name="Huber J.A."/>
        </authorList>
    </citation>
    <scope>NUCLEOTIDE SEQUENCE</scope>
    <source>
        <strain evidence="2">NORP83</strain>
    </source>
</reference>
<organism evidence="2">
    <name type="scientific">OCS116 cluster bacterium</name>
    <dbReference type="NCBI Taxonomy" id="2030921"/>
    <lineage>
        <taxon>Bacteria</taxon>
        <taxon>Pseudomonadati</taxon>
        <taxon>Pseudomonadota</taxon>
        <taxon>Alphaproteobacteria</taxon>
        <taxon>OCS116 cluster</taxon>
    </lineage>
</organism>
<comment type="caution">
    <text evidence="2">The sequence shown here is derived from an EMBL/GenBank/DDBJ whole genome shotgun (WGS) entry which is preliminary data.</text>
</comment>
<dbReference type="InterPro" id="IPR001509">
    <property type="entry name" value="Epimerase_deHydtase"/>
</dbReference>
<dbReference type="GO" id="GO:0005737">
    <property type="term" value="C:cytoplasm"/>
    <property type="evidence" value="ECO:0007669"/>
    <property type="project" value="TreeGrafter"/>
</dbReference>
<evidence type="ECO:0000313" key="2">
    <source>
        <dbReference type="EMBL" id="PCI97984.1"/>
    </source>
</evidence>
<dbReference type="Pfam" id="PF01370">
    <property type="entry name" value="Epimerase"/>
    <property type="match status" value="1"/>
</dbReference>
<proteinExistence type="predicted"/>
<accession>A0A2A4YTA2</accession>
<dbReference type="PANTHER" id="PTHR48079:SF6">
    <property type="entry name" value="NAD(P)-BINDING DOMAIN-CONTAINING PROTEIN-RELATED"/>
    <property type="match status" value="1"/>
</dbReference>
<dbReference type="GO" id="GO:0004029">
    <property type="term" value="F:aldehyde dehydrogenase (NAD+) activity"/>
    <property type="evidence" value="ECO:0007669"/>
    <property type="project" value="TreeGrafter"/>
</dbReference>
<dbReference type="Gene3D" id="3.40.50.720">
    <property type="entry name" value="NAD(P)-binding Rossmann-like Domain"/>
    <property type="match status" value="1"/>
</dbReference>
<dbReference type="EMBL" id="NVUS01000025">
    <property type="protein sequence ID" value="PCI97984.1"/>
    <property type="molecule type" value="Genomic_DNA"/>
</dbReference>